<keyword evidence="2" id="KW-1185">Reference proteome</keyword>
<proteinExistence type="predicted"/>
<name>A0A1I3LB39_9ACTN</name>
<dbReference type="GeneID" id="96297603"/>
<evidence type="ECO:0000313" key="1">
    <source>
        <dbReference type="EMBL" id="SFI81696.1"/>
    </source>
</evidence>
<evidence type="ECO:0000313" key="2">
    <source>
        <dbReference type="Proteomes" id="UP000199111"/>
    </source>
</evidence>
<reference evidence="2" key="1">
    <citation type="submission" date="2016-10" db="EMBL/GenBank/DDBJ databases">
        <authorList>
            <person name="Varghese N."/>
            <person name="Submissions S."/>
        </authorList>
    </citation>
    <scope>NUCLEOTIDE SEQUENCE [LARGE SCALE GENOMIC DNA]</scope>
    <source>
        <strain evidence="2">CGMCC 4.2126</strain>
    </source>
</reference>
<organism evidence="1 2">
    <name type="scientific">Streptosporangium canum</name>
    <dbReference type="NCBI Taxonomy" id="324952"/>
    <lineage>
        <taxon>Bacteria</taxon>
        <taxon>Bacillati</taxon>
        <taxon>Actinomycetota</taxon>
        <taxon>Actinomycetes</taxon>
        <taxon>Streptosporangiales</taxon>
        <taxon>Streptosporangiaceae</taxon>
        <taxon>Streptosporangium</taxon>
    </lineage>
</organism>
<sequence>MLFQPTVVQLRGVDGSLYTLTDEGSTGAAVLLQPGAKGLDAPAFDTKADEYPAIDGGFYRFARAPIREIFLPLTITGTTRAEMMALKRRFIASLNPKRGLISLQTIEYTQVGKSLVAETPRAITGYYVSGMEGGEGTEDGVHWAKYGLVMRTPHPYFQHTSRAIATFQVYDLVRPFVDPPEGAQPFLSVDGTTPGKGLGLSSTPIWVNDIDLENPGDVEAQPRWEIRGPLSSRLSLVRKDDDGNTVAELRLSASLTIATGEVMVIETTKGSQYIRIYPAREIGIEYDPLGGRSMWWALDIASDMWALQPGLNHISLVIDKPTGMTPEQETAWEAANQPNVVATYLPSFMGI</sequence>
<accession>A0A1I3LB39</accession>
<protein>
    <submittedName>
        <fullName evidence="1">Phage tail protein</fullName>
    </submittedName>
</protein>
<gene>
    <name evidence="1" type="ORF">SAMN05216275_10570</name>
</gene>
<dbReference type="EMBL" id="FOQY01000005">
    <property type="protein sequence ID" value="SFI81696.1"/>
    <property type="molecule type" value="Genomic_DNA"/>
</dbReference>
<dbReference type="AlphaFoldDB" id="A0A1I3LB39"/>
<dbReference type="RefSeq" id="WP_093886554.1">
    <property type="nucleotide sequence ID" value="NZ_FOQY01000005.1"/>
</dbReference>
<dbReference type="Proteomes" id="UP000199111">
    <property type="component" value="Unassembled WGS sequence"/>
</dbReference>